<keyword evidence="4" id="KW-1185">Reference proteome</keyword>
<feature type="domain" description="Cwf19-like C-terminal" evidence="2">
    <location>
        <begin position="195"/>
        <end position="299"/>
    </location>
</feature>
<accession>A0ABY7DXK9</accession>
<evidence type="ECO:0000313" key="4">
    <source>
        <dbReference type="Proteomes" id="UP001164746"/>
    </source>
</evidence>
<dbReference type="CDD" id="cd07380">
    <property type="entry name" value="MPP_CWF19_N"/>
    <property type="match status" value="1"/>
</dbReference>
<dbReference type="Proteomes" id="UP001164746">
    <property type="component" value="Chromosome 4"/>
</dbReference>
<evidence type="ECO:0000313" key="3">
    <source>
        <dbReference type="EMBL" id="WAR01532.1"/>
    </source>
</evidence>
<sequence length="377" mass="42174">MLVLGPNQSEHVSMYADSKGGDLCENITFLGKKGIYSGSSGLQLAYLSGKESDIISDDTSFNAVDLSALIDPVKNDTKFKGVDILINSQWPKGVEKYGTEVPGFKSDECGSEAISQLALGLRPRYHFCGLEGVHYERPPYRNHKVLAEPSRHVTRFIALANVGNTKKHKAQQFFYATQEGGKKRPGKAGGDRPQKKHKPVSTGPCWFCLGSPEVEKHLVVSVGEETYLALAKGGLVADHILILPIGHYQSSVTAPEEVINEIDKYKKSLKKYFKKQGKAVVFFERNFKTQHLQIQIAQIGVPYFYAELPIGEKMFCRIQASKKFPLQFGREVLASPSILDMTERVDWKVCNVAKHQETEMAATFKEKFKKYDFTLDE</sequence>
<protein>
    <submittedName>
        <fullName evidence="3">C19L1-like protein</fullName>
    </submittedName>
</protein>
<organism evidence="3 4">
    <name type="scientific">Mya arenaria</name>
    <name type="common">Soft-shell clam</name>
    <dbReference type="NCBI Taxonomy" id="6604"/>
    <lineage>
        <taxon>Eukaryota</taxon>
        <taxon>Metazoa</taxon>
        <taxon>Spiralia</taxon>
        <taxon>Lophotrochozoa</taxon>
        <taxon>Mollusca</taxon>
        <taxon>Bivalvia</taxon>
        <taxon>Autobranchia</taxon>
        <taxon>Heteroconchia</taxon>
        <taxon>Euheterodonta</taxon>
        <taxon>Imparidentia</taxon>
        <taxon>Neoheterodontei</taxon>
        <taxon>Myida</taxon>
        <taxon>Myoidea</taxon>
        <taxon>Myidae</taxon>
        <taxon>Mya</taxon>
    </lineage>
</organism>
<dbReference type="PANTHER" id="PTHR12072">
    <property type="entry name" value="CWF19, CELL CYCLE CONTROL PROTEIN"/>
    <property type="match status" value="1"/>
</dbReference>
<dbReference type="InterPro" id="IPR006768">
    <property type="entry name" value="Cwf19-like_C_dom-1"/>
</dbReference>
<dbReference type="InterPro" id="IPR040194">
    <property type="entry name" value="Cwf19-like"/>
</dbReference>
<name>A0ABY7DXK9_MYAAR</name>
<feature type="region of interest" description="Disordered" evidence="1">
    <location>
        <begin position="178"/>
        <end position="200"/>
    </location>
</feature>
<reference evidence="3" key="1">
    <citation type="submission" date="2022-11" db="EMBL/GenBank/DDBJ databases">
        <title>Centuries of genome instability and evolution in soft-shell clam transmissible cancer (bioRxiv).</title>
        <authorList>
            <person name="Hart S.F.M."/>
            <person name="Yonemitsu M.A."/>
            <person name="Giersch R.M."/>
            <person name="Beal B.F."/>
            <person name="Arriagada G."/>
            <person name="Davis B.W."/>
            <person name="Ostrander E.A."/>
            <person name="Goff S.P."/>
            <person name="Metzger M.J."/>
        </authorList>
    </citation>
    <scope>NUCLEOTIDE SEQUENCE</scope>
    <source>
        <strain evidence="3">MELC-2E11</strain>
        <tissue evidence="3">Siphon/mantle</tissue>
    </source>
</reference>
<dbReference type="Pfam" id="PF04677">
    <property type="entry name" value="CwfJ_C_1"/>
    <property type="match status" value="1"/>
</dbReference>
<evidence type="ECO:0000256" key="1">
    <source>
        <dbReference type="SAM" id="MobiDB-lite"/>
    </source>
</evidence>
<proteinExistence type="predicted"/>
<dbReference type="EMBL" id="CP111015">
    <property type="protein sequence ID" value="WAR01532.1"/>
    <property type="molecule type" value="Genomic_DNA"/>
</dbReference>
<dbReference type="PANTHER" id="PTHR12072:SF4">
    <property type="entry name" value="CWF19-LIKE PROTEIN 1"/>
    <property type="match status" value="1"/>
</dbReference>
<gene>
    <name evidence="3" type="ORF">MAR_008090</name>
</gene>
<evidence type="ECO:0000259" key="2">
    <source>
        <dbReference type="Pfam" id="PF04677"/>
    </source>
</evidence>